<dbReference type="InterPro" id="IPR039931">
    <property type="entry name" value="EEIG1/2-like"/>
</dbReference>
<evidence type="ECO:0000259" key="2">
    <source>
        <dbReference type="PROSITE" id="PS51840"/>
    </source>
</evidence>
<sequence>MPILSTRKSPKFAMELTIKELTNIPKLSGSAYVNWKIKATSAHGSTNKSHIHRYKSSWNYSVVETVRISIGSKSQLHDKDIKFKVYTQNHVHNATPLHGLKPTLIKHTVSESSINFNKAPGPSHTVDSEATCIGTLKINLSEFANYPEGPVSRRYLLEESKINCILSMEISLRLVSGDPKSFIPPPVKHRGISSMLGSSEQQSSIPGEGSSGIDSNNHDQSIGVSASSYYYKKLSIHSDPVLLKLYQKSFQISWDERPGEFTPHECIDDIFHGGDGWAKNEEGDRLIDLNRLQSEPSERERYININRRISLERCNSNHSSSGSQCNVNLGRDKAFGGVGGVSELQIRGDLKSWNVSHIRD</sequence>
<accession>A0A9P8Q2H2</accession>
<gene>
    <name evidence="3" type="ORF">WICPIJ_006007</name>
</gene>
<dbReference type="InterPro" id="IPR019448">
    <property type="entry name" value="NT-C2"/>
</dbReference>
<dbReference type="EMBL" id="JAEUBG010003278">
    <property type="protein sequence ID" value="KAH3683038.1"/>
    <property type="molecule type" value="Genomic_DNA"/>
</dbReference>
<reference evidence="3" key="1">
    <citation type="journal article" date="2021" name="Open Biol.">
        <title>Shared evolutionary footprints suggest mitochondrial oxidative damage underlies multiple complex I losses in fungi.</title>
        <authorList>
            <person name="Schikora-Tamarit M.A."/>
            <person name="Marcet-Houben M."/>
            <person name="Nosek J."/>
            <person name="Gabaldon T."/>
        </authorList>
    </citation>
    <scope>NUCLEOTIDE SEQUENCE</scope>
    <source>
        <strain evidence="3">CBS2887</strain>
    </source>
</reference>
<evidence type="ECO:0000313" key="4">
    <source>
        <dbReference type="Proteomes" id="UP000774326"/>
    </source>
</evidence>
<dbReference type="Proteomes" id="UP000774326">
    <property type="component" value="Unassembled WGS sequence"/>
</dbReference>
<keyword evidence="4" id="KW-1185">Reference proteome</keyword>
<feature type="region of interest" description="Disordered" evidence="1">
    <location>
        <begin position="191"/>
        <end position="218"/>
    </location>
</feature>
<protein>
    <recommendedName>
        <fullName evidence="2">C2 NT-type domain-containing protein</fullName>
    </recommendedName>
</protein>
<evidence type="ECO:0000313" key="3">
    <source>
        <dbReference type="EMBL" id="KAH3683038.1"/>
    </source>
</evidence>
<reference evidence="3" key="2">
    <citation type="submission" date="2021-01" db="EMBL/GenBank/DDBJ databases">
        <authorList>
            <person name="Schikora-Tamarit M.A."/>
        </authorList>
    </citation>
    <scope>NUCLEOTIDE SEQUENCE</scope>
    <source>
        <strain evidence="3">CBS2887</strain>
    </source>
</reference>
<feature type="compositionally biased region" description="Low complexity" evidence="1">
    <location>
        <begin position="193"/>
        <end position="204"/>
    </location>
</feature>
<dbReference type="PANTHER" id="PTHR21456">
    <property type="entry name" value="FAMILY WITH SEQUENCE SIMILARITY 102"/>
    <property type="match status" value="1"/>
</dbReference>
<dbReference type="OrthoDB" id="3365224at2759"/>
<dbReference type="AlphaFoldDB" id="A0A9P8Q2H2"/>
<proteinExistence type="predicted"/>
<feature type="domain" description="C2 NT-type" evidence="2">
    <location>
        <begin position="2"/>
        <end position="174"/>
    </location>
</feature>
<dbReference type="Pfam" id="PF10358">
    <property type="entry name" value="NT-C2"/>
    <property type="match status" value="1"/>
</dbReference>
<organism evidence="3 4">
    <name type="scientific">Wickerhamomyces pijperi</name>
    <name type="common">Yeast</name>
    <name type="synonym">Pichia pijperi</name>
    <dbReference type="NCBI Taxonomy" id="599730"/>
    <lineage>
        <taxon>Eukaryota</taxon>
        <taxon>Fungi</taxon>
        <taxon>Dikarya</taxon>
        <taxon>Ascomycota</taxon>
        <taxon>Saccharomycotina</taxon>
        <taxon>Saccharomycetes</taxon>
        <taxon>Phaffomycetales</taxon>
        <taxon>Wickerhamomycetaceae</taxon>
        <taxon>Wickerhamomyces</taxon>
    </lineage>
</organism>
<dbReference type="PANTHER" id="PTHR21456:SF1">
    <property type="entry name" value="C2 NT-TYPE DOMAIN-CONTAINING PROTEIN"/>
    <property type="match status" value="1"/>
</dbReference>
<comment type="caution">
    <text evidence="3">The sequence shown here is derived from an EMBL/GenBank/DDBJ whole genome shotgun (WGS) entry which is preliminary data.</text>
</comment>
<evidence type="ECO:0000256" key="1">
    <source>
        <dbReference type="SAM" id="MobiDB-lite"/>
    </source>
</evidence>
<name>A0A9P8Q2H2_WICPI</name>
<dbReference type="PROSITE" id="PS51840">
    <property type="entry name" value="C2_NT"/>
    <property type="match status" value="1"/>
</dbReference>